<evidence type="ECO:0000256" key="1">
    <source>
        <dbReference type="PIRNR" id="PIRNR006386"/>
    </source>
</evidence>
<dbReference type="EC" id="5.99.1.4" evidence="1"/>
<dbReference type="Gene3D" id="3.40.30.10">
    <property type="entry name" value="Glutaredoxin"/>
    <property type="match status" value="1"/>
</dbReference>
<dbReference type="EMBL" id="CP017755">
    <property type="protein sequence ID" value="AOZ09651.1"/>
    <property type="molecule type" value="Genomic_DNA"/>
</dbReference>
<dbReference type="Proteomes" id="UP000177515">
    <property type="component" value="Chromosome 2"/>
</dbReference>
<dbReference type="PANTHER" id="PTHR42943:SF2">
    <property type="entry name" value="GLUTATHIONE S-TRANSFERASE KAPPA 1"/>
    <property type="match status" value="1"/>
</dbReference>
<protein>
    <recommendedName>
        <fullName evidence="1">2-hydroxychromene-2-carboxylate isomerase</fullName>
        <ecNumber evidence="1">5.99.1.4</ecNumber>
    </recommendedName>
</protein>
<dbReference type="SUPFAM" id="SSF52833">
    <property type="entry name" value="Thioredoxin-like"/>
    <property type="match status" value="1"/>
</dbReference>
<dbReference type="CDD" id="cd03022">
    <property type="entry name" value="DsbA_HCCA_Iso"/>
    <property type="match status" value="1"/>
</dbReference>
<proteinExistence type="inferred from homology"/>
<evidence type="ECO:0000313" key="3">
    <source>
        <dbReference type="EMBL" id="AOZ09651.1"/>
    </source>
</evidence>
<keyword evidence="4" id="KW-1185">Reference proteome</keyword>
<organism evidence="3 4">
    <name type="scientific">Cupriavidus malaysiensis</name>
    <dbReference type="NCBI Taxonomy" id="367825"/>
    <lineage>
        <taxon>Bacteria</taxon>
        <taxon>Pseudomonadati</taxon>
        <taxon>Pseudomonadota</taxon>
        <taxon>Betaproteobacteria</taxon>
        <taxon>Burkholderiales</taxon>
        <taxon>Burkholderiaceae</taxon>
        <taxon>Cupriavidus</taxon>
    </lineage>
</organism>
<dbReference type="InterPro" id="IPR014440">
    <property type="entry name" value="HCCAis_GSTk"/>
</dbReference>
<sequence length="201" mass="22442">MQQSARRTLEFFFDFGSPYSYLAYLEAPRVAQRAGADIAWRPILLGGVFKATGNHSPAEIPAKGRWSKTDLARWARKYGAPFRHNPHFPINTLMLMRAAMGYQRQDEALFQRYVQAIFQAMWVDGRNLNDPAEIGAVLAQAGLDPRAALAMIDDPAVKDALKQATEAAVARGVFGVPSFIVGEELFWGNDRLHFVEEALTE</sequence>
<comment type="similarity">
    <text evidence="1">Belongs to the GST superfamily. NadH family.</text>
</comment>
<evidence type="ECO:0000259" key="2">
    <source>
        <dbReference type="Pfam" id="PF01323"/>
    </source>
</evidence>
<reference evidence="3 4" key="1">
    <citation type="submission" date="2016-10" db="EMBL/GenBank/DDBJ databases">
        <title>Complete genome sequences of three Cupriavidus strains isolated from various Malaysian environments.</title>
        <authorList>
            <person name="Abdullah A.A.-A."/>
            <person name="Shafie N.A.H."/>
            <person name="Lau N.S."/>
        </authorList>
    </citation>
    <scope>NUCLEOTIDE SEQUENCE [LARGE SCALE GENOMIC DNA]</scope>
    <source>
        <strain evidence="3 4">USMAA1020</strain>
    </source>
</reference>
<gene>
    <name evidence="3" type="ORF">BKK80_28455</name>
</gene>
<dbReference type="InterPro" id="IPR051924">
    <property type="entry name" value="GST_Kappa/NadH"/>
</dbReference>
<dbReference type="Pfam" id="PF01323">
    <property type="entry name" value="DSBA"/>
    <property type="match status" value="1"/>
</dbReference>
<dbReference type="PANTHER" id="PTHR42943">
    <property type="entry name" value="GLUTATHIONE S-TRANSFERASE KAPPA"/>
    <property type="match status" value="1"/>
</dbReference>
<feature type="domain" description="DSBA-like thioredoxin" evidence="2">
    <location>
        <begin position="8"/>
        <end position="199"/>
    </location>
</feature>
<accession>A0A1D9IC68</accession>
<dbReference type="InterPro" id="IPR001853">
    <property type="entry name" value="DSBA-like_thioredoxin_dom"/>
</dbReference>
<dbReference type="PIRSF" id="PIRSF006386">
    <property type="entry name" value="HCCAis_GSTk"/>
    <property type="match status" value="1"/>
</dbReference>
<dbReference type="InterPro" id="IPR044087">
    <property type="entry name" value="NahD-like"/>
</dbReference>
<comment type="catalytic activity">
    <reaction evidence="1">
        <text>2-hydroxychromene-2-carboxylate = (3E)-4-(2-hydroxyphenyl)-2-oxobut-3-enoate</text>
        <dbReference type="Rhea" id="RHEA:27401"/>
        <dbReference type="ChEBI" id="CHEBI:59350"/>
        <dbReference type="ChEBI" id="CHEBI:59353"/>
        <dbReference type="EC" id="5.99.1.4"/>
    </reaction>
</comment>
<keyword evidence="1" id="KW-0413">Isomerase</keyword>
<dbReference type="RefSeq" id="WP_071019619.1">
    <property type="nucleotide sequence ID" value="NZ_CP017755.1"/>
</dbReference>
<dbReference type="InterPro" id="IPR036249">
    <property type="entry name" value="Thioredoxin-like_sf"/>
</dbReference>
<evidence type="ECO:0000313" key="4">
    <source>
        <dbReference type="Proteomes" id="UP000177515"/>
    </source>
</evidence>
<name>A0A1D9IC68_9BURK</name>